<feature type="chain" id="PRO_5045665995" evidence="2">
    <location>
        <begin position="20"/>
        <end position="517"/>
    </location>
</feature>
<comment type="caution">
    <text evidence="3">The sequence shown here is derived from an EMBL/GenBank/DDBJ whole genome shotgun (WGS) entry which is preliminary data.</text>
</comment>
<accession>A0A1H3SKR6</accession>
<evidence type="ECO:0000313" key="4">
    <source>
        <dbReference type="Proteomes" id="UP000199663"/>
    </source>
</evidence>
<keyword evidence="1 2" id="KW-0732">Signal</keyword>
<dbReference type="Proteomes" id="UP000199663">
    <property type="component" value="Unassembled WGS sequence"/>
</dbReference>
<dbReference type="PANTHER" id="PTHR44103">
    <property type="entry name" value="PROPROTEIN CONVERTASE P"/>
    <property type="match status" value="1"/>
</dbReference>
<name>A0A1H3SKR6_9BACT</name>
<organism evidence="3 4">
    <name type="scientific">Rhodonellum ikkaensis</name>
    <dbReference type="NCBI Taxonomy" id="336829"/>
    <lineage>
        <taxon>Bacteria</taxon>
        <taxon>Pseudomonadati</taxon>
        <taxon>Bacteroidota</taxon>
        <taxon>Cytophagia</taxon>
        <taxon>Cytophagales</taxon>
        <taxon>Cytophagaceae</taxon>
        <taxon>Rhodonellum</taxon>
    </lineage>
</organism>
<dbReference type="Gene3D" id="2.130.10.130">
    <property type="entry name" value="Integrin alpha, N-terminal"/>
    <property type="match status" value="1"/>
</dbReference>
<feature type="signal peptide" evidence="2">
    <location>
        <begin position="1"/>
        <end position="19"/>
    </location>
</feature>
<reference evidence="3 4" key="1">
    <citation type="submission" date="2016-10" db="EMBL/GenBank/DDBJ databases">
        <authorList>
            <person name="Varghese N."/>
            <person name="Submissions S."/>
        </authorList>
    </citation>
    <scope>NUCLEOTIDE SEQUENCE [LARGE SCALE GENOMIC DNA]</scope>
    <source>
        <strain evidence="3 4">DSM 17997</strain>
    </source>
</reference>
<evidence type="ECO:0000256" key="2">
    <source>
        <dbReference type="SAM" id="SignalP"/>
    </source>
</evidence>
<evidence type="ECO:0000256" key="1">
    <source>
        <dbReference type="ARBA" id="ARBA00022729"/>
    </source>
</evidence>
<gene>
    <name evidence="3" type="ORF">SAMN05444412_11224</name>
</gene>
<dbReference type="SUPFAM" id="SSF69318">
    <property type="entry name" value="Integrin alpha N-terminal domain"/>
    <property type="match status" value="1"/>
</dbReference>
<dbReference type="PANTHER" id="PTHR44103:SF1">
    <property type="entry name" value="PROPROTEIN CONVERTASE P"/>
    <property type="match status" value="1"/>
</dbReference>
<dbReference type="InterPro" id="IPR013517">
    <property type="entry name" value="FG-GAP"/>
</dbReference>
<evidence type="ECO:0000313" key="3">
    <source>
        <dbReference type="EMBL" id="SDZ38155.1"/>
    </source>
</evidence>
<keyword evidence="4" id="KW-1185">Reference proteome</keyword>
<dbReference type="PROSITE" id="PS51257">
    <property type="entry name" value="PROKAR_LIPOPROTEIN"/>
    <property type="match status" value="1"/>
</dbReference>
<dbReference type="InterPro" id="IPR028994">
    <property type="entry name" value="Integrin_alpha_N"/>
</dbReference>
<protein>
    <submittedName>
        <fullName evidence="3">Repeat domain-containing protein</fullName>
    </submittedName>
</protein>
<sequence>MKNFSISILLLFIAFFSCTTSGMKEEKPMGEWEYLNKLSEESLELNGIQLAAVYCGACHLKPGPELLDKKTWETTVLPEMRRRLGLVIAEDFGHDVGEDTNAPPGIYSTKKLISRENWDKIQTYYLDAAPEKLPTIESKLDSEGPIPGFSLIFPQYKNKRPNLTTLTRWDGISNQLIIGDRFRRLYTVEGKTLEIMDSLSISSPASDIRFRENGTFDLLTMGVMDPSNFAIGKWLAYSAFDMQVEEIKMDSLRRPVHFSFSDLNQNGKEDVVVCNFGHHIGNLSWYENTDAGFIQHVLNTEPGARKTIIADFNLDGLPDIAVLMTQAKEGIYAYINQGNGNFKQEVWLNFHPVFGGSDFEMADMNADGYLDIVLVNGDNADYSPILKPYHGLRIFLNDGQNRFEEKMFYPMHGASGLLVADFDQNGGLDIAVLSYFPDPSKSPKQNFLYFKNHGLMDFSVHALENQRNNSWLTIEKGDVDQDGSLDIILGSFDFKSQRAYPMENWMPFAILKNQGMN</sequence>
<proteinExistence type="predicted"/>
<dbReference type="Pfam" id="PF13517">
    <property type="entry name" value="FG-GAP_3"/>
    <property type="match status" value="1"/>
</dbReference>
<dbReference type="EMBL" id="FNQC01000012">
    <property type="protein sequence ID" value="SDZ38155.1"/>
    <property type="molecule type" value="Genomic_DNA"/>
</dbReference>